<dbReference type="SUPFAM" id="SSF81324">
    <property type="entry name" value="Voltage-gated potassium channels"/>
    <property type="match status" value="1"/>
</dbReference>
<organism evidence="4 5">
    <name type="scientific">Pelotomaculum thermopropionicum</name>
    <dbReference type="NCBI Taxonomy" id="110500"/>
    <lineage>
        <taxon>Bacteria</taxon>
        <taxon>Bacillati</taxon>
        <taxon>Bacillota</taxon>
        <taxon>Clostridia</taxon>
        <taxon>Eubacteriales</taxon>
        <taxon>Desulfotomaculaceae</taxon>
        <taxon>Pelotomaculum</taxon>
    </lineage>
</organism>
<dbReference type="InterPro" id="IPR036291">
    <property type="entry name" value="NAD(P)-bd_dom_sf"/>
</dbReference>
<accession>A0A124FYW2</accession>
<comment type="caution">
    <text evidence="4">The sequence shown here is derived from an EMBL/GenBank/DDBJ whole genome shotgun (WGS) entry which is preliminary data.</text>
</comment>
<feature type="non-terminal residue" evidence="4">
    <location>
        <position position="239"/>
    </location>
</feature>
<dbReference type="InterPro" id="IPR050721">
    <property type="entry name" value="Trk_Ktr_HKT_K-transport"/>
</dbReference>
<dbReference type="InterPro" id="IPR013099">
    <property type="entry name" value="K_chnl_dom"/>
</dbReference>
<sequence length="239" mass="25893">MTSSGRAVFVGTIILVLLILGGSFIFMGLEGLSFLDAVWLTVITITTVGFGDIVPRTQLGRAIALFVVVGGVWLFTYVLSNIFSALIEGHLIDFWGKRRMMKKIAAMKNHVVVCGIGRVGQEVVTELNNHRTPLVVIDKDEQKLKELREAEVLFVTGDATDDKILLLARVEYAAGIIITLPDDAANLFVTISAKDLNPGIRIITRANSPENVDKIKRAGADSVICPSLMAGNRMALSAV</sequence>
<evidence type="ECO:0000259" key="3">
    <source>
        <dbReference type="PROSITE" id="PS51201"/>
    </source>
</evidence>
<gene>
    <name evidence="4" type="ORF">XD97_0443</name>
</gene>
<dbReference type="PANTHER" id="PTHR43833">
    <property type="entry name" value="POTASSIUM CHANNEL PROTEIN 2-RELATED-RELATED"/>
    <property type="match status" value="1"/>
</dbReference>
<dbReference type="Pfam" id="PF02254">
    <property type="entry name" value="TrkA_N"/>
    <property type="match status" value="1"/>
</dbReference>
<dbReference type="PROSITE" id="PS51201">
    <property type="entry name" value="RCK_N"/>
    <property type="match status" value="1"/>
</dbReference>
<dbReference type="SUPFAM" id="SSF51735">
    <property type="entry name" value="NAD(P)-binding Rossmann-fold domains"/>
    <property type="match status" value="1"/>
</dbReference>
<dbReference type="Gene3D" id="1.10.287.70">
    <property type="match status" value="1"/>
</dbReference>
<feature type="transmembrane region" description="Helical" evidence="2">
    <location>
        <begin position="7"/>
        <end position="26"/>
    </location>
</feature>
<comment type="subcellular location">
    <subcellularLocation>
        <location evidence="1">Cell membrane</location>
        <topology evidence="1">Multi-pass membrane protein</topology>
    </subcellularLocation>
</comment>
<proteinExistence type="predicted"/>
<evidence type="ECO:0000313" key="5">
    <source>
        <dbReference type="Proteomes" id="UP000054705"/>
    </source>
</evidence>
<dbReference type="PANTHER" id="PTHR43833:SF9">
    <property type="entry name" value="POTASSIUM CHANNEL PROTEIN YUGO-RELATED"/>
    <property type="match status" value="1"/>
</dbReference>
<evidence type="ECO:0000256" key="1">
    <source>
        <dbReference type="ARBA" id="ARBA00004651"/>
    </source>
</evidence>
<dbReference type="EMBL" id="LGGS01000094">
    <property type="protein sequence ID" value="KUK82420.1"/>
    <property type="molecule type" value="Genomic_DNA"/>
</dbReference>
<dbReference type="GO" id="GO:0006813">
    <property type="term" value="P:potassium ion transport"/>
    <property type="evidence" value="ECO:0007669"/>
    <property type="project" value="InterPro"/>
</dbReference>
<dbReference type="InterPro" id="IPR003148">
    <property type="entry name" value="RCK_N"/>
</dbReference>
<dbReference type="AlphaFoldDB" id="A0A124FYW2"/>
<reference evidence="5" key="1">
    <citation type="journal article" date="2015" name="MBio">
        <title>Genome-Resolved Metagenomic Analysis Reveals Roles for Candidate Phyla and Other Microbial Community Members in Biogeochemical Transformations in Oil Reservoirs.</title>
        <authorList>
            <person name="Hu P."/>
            <person name="Tom L."/>
            <person name="Singh A."/>
            <person name="Thomas B.C."/>
            <person name="Baker B.J."/>
            <person name="Piceno Y.M."/>
            <person name="Andersen G.L."/>
            <person name="Banfield J.F."/>
        </authorList>
    </citation>
    <scope>NUCLEOTIDE SEQUENCE [LARGE SCALE GENOMIC DNA]</scope>
</reference>
<protein>
    <submittedName>
        <fullName evidence="4">TrkA-N domain protein</fullName>
    </submittedName>
</protein>
<name>A0A124FYW2_9FIRM</name>
<keyword evidence="2" id="KW-0812">Transmembrane</keyword>
<feature type="transmembrane region" description="Helical" evidence="2">
    <location>
        <begin position="32"/>
        <end position="51"/>
    </location>
</feature>
<keyword evidence="2" id="KW-1133">Transmembrane helix</keyword>
<dbReference type="Proteomes" id="UP000054705">
    <property type="component" value="Unassembled WGS sequence"/>
</dbReference>
<evidence type="ECO:0000256" key="2">
    <source>
        <dbReference type="SAM" id="Phobius"/>
    </source>
</evidence>
<dbReference type="Gene3D" id="3.40.50.720">
    <property type="entry name" value="NAD(P)-binding Rossmann-like Domain"/>
    <property type="match status" value="1"/>
</dbReference>
<keyword evidence="2" id="KW-0472">Membrane</keyword>
<evidence type="ECO:0000313" key="4">
    <source>
        <dbReference type="EMBL" id="KUK82420.1"/>
    </source>
</evidence>
<dbReference type="GO" id="GO:0005886">
    <property type="term" value="C:plasma membrane"/>
    <property type="evidence" value="ECO:0007669"/>
    <property type="project" value="UniProtKB-SubCell"/>
</dbReference>
<dbReference type="Pfam" id="PF07885">
    <property type="entry name" value="Ion_trans_2"/>
    <property type="match status" value="1"/>
</dbReference>
<feature type="transmembrane region" description="Helical" evidence="2">
    <location>
        <begin position="63"/>
        <end position="87"/>
    </location>
</feature>
<feature type="domain" description="RCK N-terminal" evidence="3">
    <location>
        <begin position="108"/>
        <end position="224"/>
    </location>
</feature>